<organism evidence="9 10">
    <name type="scientific">Stomoxys calcitrans</name>
    <name type="common">Stable fly</name>
    <name type="synonym">Conops calcitrans</name>
    <dbReference type="NCBI Taxonomy" id="35570"/>
    <lineage>
        <taxon>Eukaryota</taxon>
        <taxon>Metazoa</taxon>
        <taxon>Ecdysozoa</taxon>
        <taxon>Arthropoda</taxon>
        <taxon>Hexapoda</taxon>
        <taxon>Insecta</taxon>
        <taxon>Pterygota</taxon>
        <taxon>Neoptera</taxon>
        <taxon>Endopterygota</taxon>
        <taxon>Diptera</taxon>
        <taxon>Brachycera</taxon>
        <taxon>Muscomorpha</taxon>
        <taxon>Muscoidea</taxon>
        <taxon>Muscidae</taxon>
        <taxon>Stomoxys</taxon>
    </lineage>
</organism>
<keyword evidence="4 5" id="KW-0862">Zinc</keyword>
<gene>
    <name evidence="9" type="primary">106092070</name>
</gene>
<dbReference type="PRINTS" id="PR00625">
    <property type="entry name" value="JDOMAIN"/>
</dbReference>
<dbReference type="PROSITE" id="PS50076">
    <property type="entry name" value="DNAJ_2"/>
    <property type="match status" value="1"/>
</dbReference>
<dbReference type="EnsemblMetazoa" id="SCAU013613-RA">
    <property type="protein sequence ID" value="SCAU013613-PA"/>
    <property type="gene ID" value="SCAU013613"/>
</dbReference>
<dbReference type="SUPFAM" id="SSF49493">
    <property type="entry name" value="HSP40/DnaJ peptide-binding domain"/>
    <property type="match status" value="2"/>
</dbReference>
<evidence type="ECO:0000256" key="4">
    <source>
        <dbReference type="ARBA" id="ARBA00022833"/>
    </source>
</evidence>
<dbReference type="GO" id="GO:0006457">
    <property type="term" value="P:protein folding"/>
    <property type="evidence" value="ECO:0007669"/>
    <property type="project" value="InterPro"/>
</dbReference>
<evidence type="ECO:0000259" key="8">
    <source>
        <dbReference type="PROSITE" id="PS51188"/>
    </source>
</evidence>
<feature type="region of interest" description="Disordered" evidence="6">
    <location>
        <begin position="368"/>
        <end position="402"/>
    </location>
</feature>
<evidence type="ECO:0000313" key="9">
    <source>
        <dbReference type="EnsemblMetazoa" id="SCAU013613-PA"/>
    </source>
</evidence>
<dbReference type="VEuPathDB" id="VectorBase:SCAU013613"/>
<evidence type="ECO:0000256" key="3">
    <source>
        <dbReference type="ARBA" id="ARBA00022771"/>
    </source>
</evidence>
<dbReference type="PROSITE" id="PS00636">
    <property type="entry name" value="DNAJ_1"/>
    <property type="match status" value="1"/>
</dbReference>
<dbReference type="Proteomes" id="UP000095300">
    <property type="component" value="Unassembled WGS sequence"/>
</dbReference>
<dbReference type="Gene3D" id="2.60.260.20">
    <property type="entry name" value="Urease metallochaperone UreE, N-terminal domain"/>
    <property type="match status" value="2"/>
</dbReference>
<dbReference type="GO" id="GO:0008270">
    <property type="term" value="F:zinc ion binding"/>
    <property type="evidence" value="ECO:0007669"/>
    <property type="project" value="UniProtKB-KW"/>
</dbReference>
<dbReference type="CDD" id="cd06257">
    <property type="entry name" value="DnaJ"/>
    <property type="match status" value="1"/>
</dbReference>
<dbReference type="Pfam" id="PF00226">
    <property type="entry name" value="DnaJ"/>
    <property type="match status" value="1"/>
</dbReference>
<dbReference type="SMART" id="SM00271">
    <property type="entry name" value="DnaJ"/>
    <property type="match status" value="1"/>
</dbReference>
<dbReference type="InterPro" id="IPR001305">
    <property type="entry name" value="HSP_DnaJ_Cys-rich_dom"/>
</dbReference>
<keyword evidence="2" id="KW-0677">Repeat</keyword>
<dbReference type="GO" id="GO:0051082">
    <property type="term" value="F:unfolded protein binding"/>
    <property type="evidence" value="ECO:0007669"/>
    <property type="project" value="InterPro"/>
</dbReference>
<dbReference type="InterPro" id="IPR036869">
    <property type="entry name" value="J_dom_sf"/>
</dbReference>
<dbReference type="InterPro" id="IPR002939">
    <property type="entry name" value="DnaJ_C"/>
</dbReference>
<dbReference type="SUPFAM" id="SSF57938">
    <property type="entry name" value="DnaJ/Hsp40 cysteine-rich domain"/>
    <property type="match status" value="1"/>
</dbReference>
<dbReference type="FunFam" id="2.10.230.10:FF:000001">
    <property type="entry name" value="DnaJ subfamily A member 2"/>
    <property type="match status" value="1"/>
</dbReference>
<dbReference type="FunFam" id="2.60.260.20:FF:000003">
    <property type="entry name" value="DnaJ subfamily A member 2"/>
    <property type="match status" value="1"/>
</dbReference>
<evidence type="ECO:0000313" key="10">
    <source>
        <dbReference type="Proteomes" id="UP000095300"/>
    </source>
</evidence>
<feature type="compositionally biased region" description="Basic and acidic residues" evidence="6">
    <location>
        <begin position="368"/>
        <end position="377"/>
    </location>
</feature>
<dbReference type="PANTHER" id="PTHR43888">
    <property type="entry name" value="DNAJ-LIKE-2, ISOFORM A-RELATED"/>
    <property type="match status" value="1"/>
</dbReference>
<feature type="domain" description="CR-type" evidence="8">
    <location>
        <begin position="124"/>
        <end position="205"/>
    </location>
</feature>
<dbReference type="Pfam" id="PF01556">
    <property type="entry name" value="DnaJ_C"/>
    <property type="match status" value="1"/>
</dbReference>
<dbReference type="InterPro" id="IPR018253">
    <property type="entry name" value="DnaJ_domain_CS"/>
</dbReference>
<dbReference type="PROSITE" id="PS51188">
    <property type="entry name" value="ZF_CR"/>
    <property type="match status" value="1"/>
</dbReference>
<keyword evidence="1 5" id="KW-0479">Metal-binding</keyword>
<feature type="domain" description="J" evidence="7">
    <location>
        <begin position="5"/>
        <end position="67"/>
    </location>
</feature>
<dbReference type="GO" id="GO:0030544">
    <property type="term" value="F:Hsp70 protein binding"/>
    <property type="evidence" value="ECO:0007669"/>
    <property type="project" value="InterPro"/>
</dbReference>
<dbReference type="Gene3D" id="1.10.287.110">
    <property type="entry name" value="DnaJ domain"/>
    <property type="match status" value="1"/>
</dbReference>
<feature type="zinc finger region" description="CR-type" evidence="5">
    <location>
        <begin position="124"/>
        <end position="205"/>
    </location>
</feature>
<evidence type="ECO:0000259" key="7">
    <source>
        <dbReference type="PROSITE" id="PS50076"/>
    </source>
</evidence>
<dbReference type="SUPFAM" id="SSF46565">
    <property type="entry name" value="Chaperone J-domain"/>
    <property type="match status" value="1"/>
</dbReference>
<evidence type="ECO:0000256" key="1">
    <source>
        <dbReference type="ARBA" id="ARBA00022723"/>
    </source>
</evidence>
<dbReference type="InterPro" id="IPR036410">
    <property type="entry name" value="HSP_DnaJ_Cys-rich_dom_sf"/>
</dbReference>
<dbReference type="Gene3D" id="2.10.230.10">
    <property type="entry name" value="Heat shock protein DnaJ, cysteine-rich domain"/>
    <property type="match status" value="1"/>
</dbReference>
<dbReference type="FunFam" id="1.10.287.110:FF:000041">
    <property type="entry name" value="Chaperone protein DNAj, putative"/>
    <property type="match status" value="1"/>
</dbReference>
<dbReference type="AlphaFoldDB" id="A0A1I8Q3T0"/>
<dbReference type="OrthoDB" id="550424at2759"/>
<sequence>MEHLDLYEIIGVSKDATDAEIKKNYRKLAKEFHPDKNPDAGDKFKEISFAYEVLSDPEKRKIYDRYGIKGLQEGADGFSEGNEFFSQWFPFTSMGGGHGRDARGKGAQIVIKLEVTLEEIYNGNVSKTVEYKRTSFCSQCGGDGGPKEAQEKCSHCNGMGRKASYAFMGLTAVETICSACHGHGNIIPEDLRCTSCQGKGLVEENVKREIVIERGAPNMLKIPFFSEGNQGLQGFRGDMVVVLIQAEHPTFERRNNDLLMRNININITQALCGFVHCFKHLDGRNICISTNPGEVIRHGEFKVVPVEGMPLRNNPFDRGDLIVQFSIQFPENHFATPEQLAQLETLLPPREPFVMPPEAEEVQLVEFQPRDEHDTRGAHGGMDDDEEYEGGPHFERVQCQTA</sequence>
<dbReference type="CDD" id="cd10719">
    <property type="entry name" value="DnaJ_zf"/>
    <property type="match status" value="1"/>
</dbReference>
<dbReference type="InterPro" id="IPR001623">
    <property type="entry name" value="DnaJ_domain"/>
</dbReference>
<proteinExistence type="predicted"/>
<keyword evidence="3 5" id="KW-0863">Zinc-finger</keyword>
<keyword evidence="10" id="KW-1185">Reference proteome</keyword>
<dbReference type="STRING" id="35570.A0A1I8Q3T0"/>
<dbReference type="KEGG" id="scac:106092070"/>
<reference evidence="9" key="1">
    <citation type="submission" date="2020-05" db="UniProtKB">
        <authorList>
            <consortium name="EnsemblMetazoa"/>
        </authorList>
    </citation>
    <scope>IDENTIFICATION</scope>
    <source>
        <strain evidence="9">USDA</strain>
    </source>
</reference>
<evidence type="ECO:0000256" key="5">
    <source>
        <dbReference type="PROSITE-ProRule" id="PRU00546"/>
    </source>
</evidence>
<accession>A0A1I8Q3T0</accession>
<evidence type="ECO:0000256" key="2">
    <source>
        <dbReference type="ARBA" id="ARBA00022737"/>
    </source>
</evidence>
<protein>
    <submittedName>
        <fullName evidence="9">Uncharacterized protein</fullName>
    </submittedName>
</protein>
<evidence type="ECO:0000256" key="6">
    <source>
        <dbReference type="SAM" id="MobiDB-lite"/>
    </source>
</evidence>
<dbReference type="CDD" id="cd10747">
    <property type="entry name" value="DnaJ_C"/>
    <property type="match status" value="1"/>
</dbReference>
<dbReference type="Pfam" id="PF00684">
    <property type="entry name" value="DnaJ_CXXCXGXG"/>
    <property type="match status" value="1"/>
</dbReference>
<dbReference type="InterPro" id="IPR044713">
    <property type="entry name" value="DNJA1/2-like"/>
</dbReference>
<name>A0A1I8Q3T0_STOCA</name>
<dbReference type="InterPro" id="IPR008971">
    <property type="entry name" value="HSP40/DnaJ_pept-bd"/>
</dbReference>